<accession>A0ABQ2VLJ9</accession>
<keyword evidence="4" id="KW-1185">Reference proteome</keyword>
<feature type="signal peptide" evidence="2">
    <location>
        <begin position="1"/>
        <end position="24"/>
    </location>
</feature>
<reference evidence="4" key="1">
    <citation type="journal article" date="2019" name="Int. J. Syst. Evol. Microbiol.">
        <title>The Global Catalogue of Microorganisms (GCM) 10K type strain sequencing project: providing services to taxonomists for standard genome sequencing and annotation.</title>
        <authorList>
            <consortium name="The Broad Institute Genomics Platform"/>
            <consortium name="The Broad Institute Genome Sequencing Center for Infectious Disease"/>
            <person name="Wu L."/>
            <person name="Ma J."/>
        </authorList>
    </citation>
    <scope>NUCLEOTIDE SEQUENCE [LARGE SCALE GENOMIC DNA]</scope>
    <source>
        <strain evidence="4">JCM 3399</strain>
    </source>
</reference>
<name>A0ABQ2VLJ9_9ACTN</name>
<dbReference type="EMBL" id="BMRP01000045">
    <property type="protein sequence ID" value="GGU94273.1"/>
    <property type="molecule type" value="Genomic_DNA"/>
</dbReference>
<dbReference type="Proteomes" id="UP000654471">
    <property type="component" value="Unassembled WGS sequence"/>
</dbReference>
<protein>
    <recommendedName>
        <fullName evidence="5">Secreted protein</fullName>
    </recommendedName>
</protein>
<evidence type="ECO:0000313" key="3">
    <source>
        <dbReference type="EMBL" id="GGU94273.1"/>
    </source>
</evidence>
<evidence type="ECO:0008006" key="5">
    <source>
        <dbReference type="Google" id="ProtNLM"/>
    </source>
</evidence>
<feature type="compositionally biased region" description="Acidic residues" evidence="1">
    <location>
        <begin position="55"/>
        <end position="64"/>
    </location>
</feature>
<proteinExistence type="predicted"/>
<feature type="region of interest" description="Disordered" evidence="1">
    <location>
        <begin position="21"/>
        <end position="64"/>
    </location>
</feature>
<evidence type="ECO:0000313" key="4">
    <source>
        <dbReference type="Proteomes" id="UP000654471"/>
    </source>
</evidence>
<comment type="caution">
    <text evidence="3">The sequence shown here is derived from an EMBL/GenBank/DDBJ whole genome shotgun (WGS) entry which is preliminary data.</text>
</comment>
<keyword evidence="2" id="KW-0732">Signal</keyword>
<evidence type="ECO:0000256" key="1">
    <source>
        <dbReference type="SAM" id="MobiDB-lite"/>
    </source>
</evidence>
<gene>
    <name evidence="3" type="ORF">GCM10010211_71690</name>
</gene>
<evidence type="ECO:0000256" key="2">
    <source>
        <dbReference type="SAM" id="SignalP"/>
    </source>
</evidence>
<feature type="chain" id="PRO_5046691043" description="Secreted protein" evidence="2">
    <location>
        <begin position="25"/>
        <end position="64"/>
    </location>
</feature>
<sequence>MRRIAKVAVSAAALLALGAPAANADSGPDAPRNFGTDPGRSLTDGLNNLFGGETSGEEVDQAVG</sequence>
<organism evidence="3 4">
    <name type="scientific">Streptomyces albospinus</name>
    <dbReference type="NCBI Taxonomy" id="285515"/>
    <lineage>
        <taxon>Bacteria</taxon>
        <taxon>Bacillati</taxon>
        <taxon>Actinomycetota</taxon>
        <taxon>Actinomycetes</taxon>
        <taxon>Kitasatosporales</taxon>
        <taxon>Streptomycetaceae</taxon>
        <taxon>Streptomyces</taxon>
    </lineage>
</organism>